<keyword evidence="8" id="KW-0449">Lipoprotein</keyword>
<evidence type="ECO:0000259" key="13">
    <source>
        <dbReference type="SMART" id="SM00134"/>
    </source>
</evidence>
<keyword evidence="14" id="KW-1185">Reference proteome</keyword>
<feature type="domain" description="UPAR/Ly6" evidence="13">
    <location>
        <begin position="23"/>
        <end position="106"/>
    </location>
</feature>
<organism evidence="14 16">
    <name type="scientific">Microtus ochrogaster</name>
    <name type="common">Prairie vole</name>
    <dbReference type="NCBI Taxonomy" id="79684"/>
    <lineage>
        <taxon>Eukaryota</taxon>
        <taxon>Metazoa</taxon>
        <taxon>Chordata</taxon>
        <taxon>Craniata</taxon>
        <taxon>Vertebrata</taxon>
        <taxon>Euteleostomi</taxon>
        <taxon>Mammalia</taxon>
        <taxon>Eutheria</taxon>
        <taxon>Euarchontoglires</taxon>
        <taxon>Glires</taxon>
        <taxon>Rodentia</taxon>
        <taxon>Myomorpha</taxon>
        <taxon>Muroidea</taxon>
        <taxon>Cricetidae</taxon>
        <taxon>Arvicolinae</taxon>
        <taxon>Microtus</taxon>
    </lineage>
</organism>
<name>A0ABM1ATW6_MICOH</name>
<keyword evidence="6" id="KW-1015">Disulfide bond</keyword>
<evidence type="ECO:0000256" key="4">
    <source>
        <dbReference type="ARBA" id="ARBA00022729"/>
    </source>
</evidence>
<dbReference type="SMART" id="SM00134">
    <property type="entry name" value="LU"/>
    <property type="match status" value="1"/>
</dbReference>
<dbReference type="InterPro" id="IPR016054">
    <property type="entry name" value="LY6_UPA_recep-like"/>
</dbReference>
<comment type="subcellular location">
    <subcellularLocation>
        <location evidence="1">Cell membrane</location>
        <topology evidence="1">Lipid-anchor</topology>
        <topology evidence="1">GPI-anchor</topology>
    </subcellularLocation>
</comment>
<evidence type="ECO:0000256" key="6">
    <source>
        <dbReference type="ARBA" id="ARBA00023157"/>
    </source>
</evidence>
<feature type="signal peptide" evidence="12">
    <location>
        <begin position="1"/>
        <end position="22"/>
    </location>
</feature>
<evidence type="ECO:0000256" key="2">
    <source>
        <dbReference type="ARBA" id="ARBA00011481"/>
    </source>
</evidence>
<evidence type="ECO:0000313" key="16">
    <source>
        <dbReference type="RefSeq" id="XP_013208207.1"/>
    </source>
</evidence>
<dbReference type="GeneID" id="101998535"/>
<evidence type="ECO:0000256" key="7">
    <source>
        <dbReference type="ARBA" id="ARBA00023180"/>
    </source>
</evidence>
<evidence type="ECO:0000256" key="1">
    <source>
        <dbReference type="ARBA" id="ARBA00004609"/>
    </source>
</evidence>
<sequence length="126" mass="14086">MRVQRQLIALLLLAVFCSTGVSLTCYNCLDPVSPCRTNITCSPNQDSCLIAVSGRQIYQQCWKYSDCNSMFILSRLDLLNVQYRCCQLDMCNKKLKEDARGEATSLSGKTALLGTSVLAAIWRLCF</sequence>
<evidence type="ECO:0000256" key="9">
    <source>
        <dbReference type="ARBA" id="ARBA00029920"/>
    </source>
</evidence>
<dbReference type="RefSeq" id="XP_005364128.1">
    <property type="nucleotide sequence ID" value="XM_005364071.3"/>
</dbReference>
<keyword evidence="3" id="KW-0336">GPI-anchor</keyword>
<dbReference type="PANTHER" id="PTHR10036">
    <property type="entry name" value="CD59 GLYCOPROTEIN"/>
    <property type="match status" value="1"/>
</dbReference>
<comment type="subunit">
    <text evidence="2">Interacts with T-cell surface antigen CD2.</text>
</comment>
<evidence type="ECO:0000313" key="15">
    <source>
        <dbReference type="RefSeq" id="XP_005364128.1"/>
    </source>
</evidence>
<evidence type="ECO:0000313" key="14">
    <source>
        <dbReference type="Proteomes" id="UP000694915"/>
    </source>
</evidence>
<dbReference type="Gene3D" id="2.10.60.10">
    <property type="entry name" value="CD59"/>
    <property type="match status" value="1"/>
</dbReference>
<evidence type="ECO:0000256" key="5">
    <source>
        <dbReference type="ARBA" id="ARBA00023136"/>
    </source>
</evidence>
<dbReference type="InterPro" id="IPR056949">
    <property type="entry name" value="CD59"/>
</dbReference>
<evidence type="ECO:0000256" key="3">
    <source>
        <dbReference type="ARBA" id="ARBA00022622"/>
    </source>
</evidence>
<evidence type="ECO:0000256" key="8">
    <source>
        <dbReference type="ARBA" id="ARBA00023288"/>
    </source>
</evidence>
<dbReference type="PANTHER" id="PTHR10036:SF24">
    <property type="entry name" value="CD59 GLYCOPROTEIN"/>
    <property type="match status" value="1"/>
</dbReference>
<dbReference type="CDD" id="cd23554">
    <property type="entry name" value="TFP_LU_ECD_CD59"/>
    <property type="match status" value="1"/>
</dbReference>
<gene>
    <name evidence="15 16" type="primary">Cd59</name>
</gene>
<keyword evidence="4 12" id="KW-0732">Signal</keyword>
<reference evidence="15 16" key="1">
    <citation type="submission" date="2025-05" db="UniProtKB">
        <authorList>
            <consortium name="RefSeq"/>
        </authorList>
    </citation>
    <scope>IDENTIFICATION</scope>
</reference>
<evidence type="ECO:0000256" key="12">
    <source>
        <dbReference type="SAM" id="SignalP"/>
    </source>
</evidence>
<keyword evidence="7" id="KW-0325">Glycoprotein</keyword>
<keyword evidence="5" id="KW-0472">Membrane</keyword>
<proteinExistence type="predicted"/>
<dbReference type="SUPFAM" id="SSF57302">
    <property type="entry name" value="Snake toxin-like"/>
    <property type="match status" value="1"/>
</dbReference>
<dbReference type="InterPro" id="IPR045860">
    <property type="entry name" value="Snake_toxin-like_sf"/>
</dbReference>
<dbReference type="Proteomes" id="UP000694915">
    <property type="component" value="Chromosome 14"/>
</dbReference>
<accession>A0ABM1ATW6</accession>
<feature type="chain" id="PRO_5045021965" description="MAC-inhibitory protein" evidence="12">
    <location>
        <begin position="23"/>
        <end position="126"/>
    </location>
</feature>
<evidence type="ECO:0000256" key="11">
    <source>
        <dbReference type="ARBA" id="ARBA00031867"/>
    </source>
</evidence>
<dbReference type="Pfam" id="PF25152">
    <property type="entry name" value="CD59"/>
    <property type="match status" value="1"/>
</dbReference>
<evidence type="ECO:0000256" key="10">
    <source>
        <dbReference type="ARBA" id="ARBA00031590"/>
    </source>
</evidence>
<dbReference type="RefSeq" id="XP_013208207.1">
    <property type="nucleotide sequence ID" value="XM_013352753.2"/>
</dbReference>
<protein>
    <recommendedName>
        <fullName evidence="10">MAC-inhibitory protein</fullName>
    </recommendedName>
    <alternativeName>
        <fullName evidence="11">Membrane attack complex inhibition factor</fullName>
    </alternativeName>
    <alternativeName>
        <fullName evidence="9">Protectin</fullName>
    </alternativeName>
</protein>